<dbReference type="NCBIfam" id="NF038232">
    <property type="entry name" value="STM3845_fam"/>
    <property type="match status" value="1"/>
</dbReference>
<dbReference type="AlphaFoldDB" id="A0A401UHZ9"/>
<dbReference type="EMBL" id="BHYK01000003">
    <property type="protein sequence ID" value="GCD09180.1"/>
    <property type="molecule type" value="Genomic_DNA"/>
</dbReference>
<accession>A0A401UHZ9</accession>
<organism evidence="1 2">
    <name type="scientific">Clostridium tagluense</name>
    <dbReference type="NCBI Taxonomy" id="360422"/>
    <lineage>
        <taxon>Bacteria</taxon>
        <taxon>Bacillati</taxon>
        <taxon>Bacillota</taxon>
        <taxon>Clostridia</taxon>
        <taxon>Eubacteriales</taxon>
        <taxon>Clostridiaceae</taxon>
        <taxon>Clostridium</taxon>
    </lineage>
</organism>
<dbReference type="OrthoDB" id="230260at2"/>
<gene>
    <name evidence="1" type="ORF">Ctaglu_08030</name>
</gene>
<comment type="caution">
    <text evidence="1">The sequence shown here is derived from an EMBL/GenBank/DDBJ whole genome shotgun (WGS) entry which is preliminary data.</text>
</comment>
<sequence length="298" mass="34536">MGVSEIYLNSIDKIYSDVYKKINREFIDVFLCGGVSTDDKCIRDSIRSKLEKHSVRVLYPEDLFMDILSKDKSMDLLSLENFLADNSDIICVLPESVGSLVELGAFTNNEKTLEKLFVIMNKSYEKEKSFIMMGPIKYISNQKGKERTIFYEKDKLDSIIDSTVDKFKKFSKKSAKTEIEINTIIGQYYFIPLLVYFVKAISMKNLEEVMKRIYIKNHFDVGKVNMILYSSIKILYKNKYIHKSIKNGQIALTEKGNLYIQKILNKLPIDKSGKLYDFIRYGIMLSELNINTPLETTI</sequence>
<evidence type="ECO:0000313" key="1">
    <source>
        <dbReference type="EMBL" id="GCD09180.1"/>
    </source>
</evidence>
<dbReference type="Proteomes" id="UP000287872">
    <property type="component" value="Unassembled WGS sequence"/>
</dbReference>
<reference evidence="1 2" key="1">
    <citation type="submission" date="2018-11" db="EMBL/GenBank/DDBJ databases">
        <title>Genome sequencing and assembly of Clostridium tagluense strain A121.</title>
        <authorList>
            <person name="Murakami T."/>
            <person name="Segawa T."/>
            <person name="Shcherbakova V.A."/>
            <person name="Mori H."/>
            <person name="Yoshimura Y."/>
        </authorList>
    </citation>
    <scope>NUCLEOTIDE SEQUENCE [LARGE SCALE GENOMIC DNA]</scope>
    <source>
        <strain evidence="1 2">A121</strain>
    </source>
</reference>
<proteinExistence type="predicted"/>
<protein>
    <submittedName>
        <fullName evidence="1">Uncharacterized protein</fullName>
    </submittedName>
</protein>
<dbReference type="InterPro" id="IPR049725">
    <property type="entry name" value="STM3845-like"/>
</dbReference>
<dbReference type="RefSeq" id="WP_124998329.1">
    <property type="nucleotide sequence ID" value="NZ_BHYK01000003.1"/>
</dbReference>
<evidence type="ECO:0000313" key="2">
    <source>
        <dbReference type="Proteomes" id="UP000287872"/>
    </source>
</evidence>
<name>A0A401UHZ9_9CLOT</name>
<keyword evidence="2" id="KW-1185">Reference proteome</keyword>